<keyword evidence="1" id="KW-0614">Plasmid</keyword>
<name>A0A1D8UYQ4_9PROT</name>
<dbReference type="Proteomes" id="UP000179145">
    <property type="component" value="Plasmid pKB14400_2"/>
</dbReference>
<dbReference type="EMBL" id="CP014676">
    <property type="protein sequence ID" value="AOX18712.1"/>
    <property type="molecule type" value="Genomic_DNA"/>
</dbReference>
<gene>
    <name evidence="1" type="ORF">A0U89_15515</name>
</gene>
<reference evidence="1 2" key="1">
    <citation type="journal article" date="2016" name="Microb. Cell Fact.">
        <title>Dissection of exopolysaccharide biosynthesis in Kozakia baliensis.</title>
        <authorList>
            <person name="Brandt J.U."/>
            <person name="Jakob F."/>
            <person name="Behr J."/>
            <person name="Geissler A.J."/>
            <person name="Vogel R.F."/>
        </authorList>
    </citation>
    <scope>NUCLEOTIDE SEQUENCE [LARGE SCALE GENOMIC DNA]</scope>
    <source>
        <strain evidence="1 2">DSM 14400</strain>
        <plasmid evidence="2">Plasmid pkb14400_2</plasmid>
    </source>
</reference>
<evidence type="ECO:0000313" key="1">
    <source>
        <dbReference type="EMBL" id="AOX18712.1"/>
    </source>
</evidence>
<dbReference type="RefSeq" id="WP_070404159.1">
    <property type="nucleotide sequence ID" value="NZ_BJVW01000084.1"/>
</dbReference>
<organism evidence="1 2">
    <name type="scientific">Kozakia baliensis</name>
    <dbReference type="NCBI Taxonomy" id="153496"/>
    <lineage>
        <taxon>Bacteria</taxon>
        <taxon>Pseudomonadati</taxon>
        <taxon>Pseudomonadota</taxon>
        <taxon>Alphaproteobacteria</taxon>
        <taxon>Acetobacterales</taxon>
        <taxon>Acetobacteraceae</taxon>
        <taxon>Kozakia</taxon>
    </lineage>
</organism>
<proteinExistence type="predicted"/>
<dbReference type="AlphaFoldDB" id="A0A1D8UYQ4"/>
<evidence type="ECO:0000313" key="2">
    <source>
        <dbReference type="Proteomes" id="UP000179145"/>
    </source>
</evidence>
<geneLocation type="plasmid" evidence="2">
    <name>pkb14400_2</name>
</geneLocation>
<accession>A0A1D8UYQ4</accession>
<sequence>MTGSAMSILFYSVLAMGMLAILFRSLSGYFETPFERGLAVASAVALIGAIVLFVVSVIYPVCLAADFGVLGMLLIHFGCLFAHVIRASRADRRATDARTARLNATF</sequence>
<protein>
    <submittedName>
        <fullName evidence="1">Uncharacterized protein</fullName>
    </submittedName>
</protein>
<keyword evidence="2" id="KW-1185">Reference proteome</keyword>
<dbReference type="KEGG" id="kba:A0U89_15515"/>